<keyword evidence="5" id="KW-0665">Pyrimidine biosynthesis</keyword>
<evidence type="ECO:0000259" key="9">
    <source>
        <dbReference type="Pfam" id="PF00185"/>
    </source>
</evidence>
<dbReference type="Pfam" id="PF00185">
    <property type="entry name" value="OTCace"/>
    <property type="match status" value="1"/>
</dbReference>
<dbReference type="PROSITE" id="PS00097">
    <property type="entry name" value="CARBAMOYLTRANSFERASE"/>
    <property type="match status" value="1"/>
</dbReference>
<evidence type="ECO:0000313" key="11">
    <source>
        <dbReference type="EMBL" id="KAL3775268.1"/>
    </source>
</evidence>
<dbReference type="PRINTS" id="PR00101">
    <property type="entry name" value="ATCASE"/>
</dbReference>
<evidence type="ECO:0000256" key="5">
    <source>
        <dbReference type="ARBA" id="ARBA00022975"/>
    </source>
</evidence>
<evidence type="ECO:0000256" key="7">
    <source>
        <dbReference type="ARBA" id="ARBA00048859"/>
    </source>
</evidence>
<proteinExistence type="inferred from homology"/>
<feature type="domain" description="Aspartate/ornithine carbamoyltransferase carbamoyl-P binding" evidence="10">
    <location>
        <begin position="62"/>
        <end position="207"/>
    </location>
</feature>
<dbReference type="InterPro" id="IPR006132">
    <property type="entry name" value="Asp/Orn_carbamoyltranf_P-bd"/>
</dbReference>
<protein>
    <recommendedName>
        <fullName evidence="3">aspartate carbamoyltransferase</fullName>
        <ecNumber evidence="3">2.1.3.2</ecNumber>
    </recommendedName>
</protein>
<feature type="domain" description="Aspartate/ornithine carbamoyltransferase Asp/Orn-binding" evidence="9">
    <location>
        <begin position="232"/>
        <end position="383"/>
    </location>
</feature>
<dbReference type="GO" id="GO:0006221">
    <property type="term" value="P:pyrimidine nucleotide biosynthetic process"/>
    <property type="evidence" value="ECO:0007669"/>
    <property type="project" value="UniProtKB-KW"/>
</dbReference>
<evidence type="ECO:0000256" key="3">
    <source>
        <dbReference type="ARBA" id="ARBA00013008"/>
    </source>
</evidence>
<dbReference type="Gene3D" id="3.40.50.1370">
    <property type="entry name" value="Aspartate/ornithine carbamoyltransferase"/>
    <property type="match status" value="2"/>
</dbReference>
<dbReference type="Pfam" id="PF02729">
    <property type="entry name" value="OTCace_N"/>
    <property type="match status" value="1"/>
</dbReference>
<organism evidence="11 12">
    <name type="scientific">Stephanodiscus triporus</name>
    <dbReference type="NCBI Taxonomy" id="2934178"/>
    <lineage>
        <taxon>Eukaryota</taxon>
        <taxon>Sar</taxon>
        <taxon>Stramenopiles</taxon>
        <taxon>Ochrophyta</taxon>
        <taxon>Bacillariophyta</taxon>
        <taxon>Coscinodiscophyceae</taxon>
        <taxon>Thalassiosirophycidae</taxon>
        <taxon>Stephanodiscales</taxon>
        <taxon>Stephanodiscaceae</taxon>
        <taxon>Stephanodiscus</taxon>
    </lineage>
</organism>
<gene>
    <name evidence="11" type="ORF">ACHAW5_010906</name>
</gene>
<dbReference type="GO" id="GO:0004070">
    <property type="term" value="F:aspartate carbamoyltransferase activity"/>
    <property type="evidence" value="ECO:0007669"/>
    <property type="project" value="UniProtKB-EC"/>
</dbReference>
<dbReference type="EMBL" id="JALLAZ020001421">
    <property type="protein sequence ID" value="KAL3775268.1"/>
    <property type="molecule type" value="Genomic_DNA"/>
</dbReference>
<dbReference type="InterPro" id="IPR006130">
    <property type="entry name" value="Asp/Orn_carbamoylTrfase"/>
</dbReference>
<dbReference type="FunFam" id="3.40.50.1370:FF:000002">
    <property type="entry name" value="Aspartate carbamoyltransferase 2"/>
    <property type="match status" value="1"/>
</dbReference>
<dbReference type="PANTHER" id="PTHR45753">
    <property type="entry name" value="ORNITHINE CARBAMOYLTRANSFERASE, MITOCHONDRIAL"/>
    <property type="match status" value="1"/>
</dbReference>
<dbReference type="SUPFAM" id="SSF53671">
    <property type="entry name" value="Aspartate/ornithine carbamoyltransferase"/>
    <property type="match status" value="1"/>
</dbReference>
<comment type="function">
    <text evidence="6">Catalyzes the condensation of carbamoyl phosphate and aspartate to form carbamoyl aspartate and inorganic phosphate, the committed step in the de novo pyrimidine nucleotide biosynthesis pathway.</text>
</comment>
<dbReference type="EC" id="2.1.3.2" evidence="3"/>
<evidence type="ECO:0000256" key="4">
    <source>
        <dbReference type="ARBA" id="ARBA00022679"/>
    </source>
</evidence>
<comment type="pathway">
    <text evidence="1">Pyrimidine metabolism; UMP biosynthesis via de novo pathway; (S)-dihydroorotate from bicarbonate: step 2/3.</text>
</comment>
<keyword evidence="4 8" id="KW-0808">Transferase</keyword>
<evidence type="ECO:0000256" key="1">
    <source>
        <dbReference type="ARBA" id="ARBA00004852"/>
    </source>
</evidence>
<evidence type="ECO:0000256" key="6">
    <source>
        <dbReference type="ARBA" id="ARBA00043884"/>
    </source>
</evidence>
<evidence type="ECO:0000313" key="12">
    <source>
        <dbReference type="Proteomes" id="UP001530315"/>
    </source>
</evidence>
<evidence type="ECO:0000259" key="10">
    <source>
        <dbReference type="Pfam" id="PF02729"/>
    </source>
</evidence>
<evidence type="ECO:0000256" key="8">
    <source>
        <dbReference type="RuleBase" id="RU003634"/>
    </source>
</evidence>
<dbReference type="InterPro" id="IPR006131">
    <property type="entry name" value="Asp_carbamoyltransf_Asp/Orn-bd"/>
</dbReference>
<comment type="caution">
    <text evidence="11">The sequence shown here is derived from an EMBL/GenBank/DDBJ whole genome shotgun (WGS) entry which is preliminary data.</text>
</comment>
<comment type="catalytic activity">
    <reaction evidence="7">
        <text>carbamoyl phosphate + L-aspartate = N-carbamoyl-L-aspartate + phosphate + H(+)</text>
        <dbReference type="Rhea" id="RHEA:20013"/>
        <dbReference type="ChEBI" id="CHEBI:15378"/>
        <dbReference type="ChEBI" id="CHEBI:29991"/>
        <dbReference type="ChEBI" id="CHEBI:32814"/>
        <dbReference type="ChEBI" id="CHEBI:43474"/>
        <dbReference type="ChEBI" id="CHEBI:58228"/>
        <dbReference type="EC" id="2.1.3.2"/>
    </reaction>
</comment>
<dbReference type="PRINTS" id="PR00100">
    <property type="entry name" value="AOTCASE"/>
</dbReference>
<dbReference type="PANTHER" id="PTHR45753:SF6">
    <property type="entry name" value="ASPARTATE CARBAMOYLTRANSFERASE"/>
    <property type="match status" value="1"/>
</dbReference>
<comment type="similarity">
    <text evidence="2">Belongs to the aspartate/ornithine carbamoyltransferase superfamily. ATCase family.</text>
</comment>
<dbReference type="InterPro" id="IPR036901">
    <property type="entry name" value="Asp/Orn_carbamoylTrfase_sf"/>
</dbReference>
<dbReference type="InterPro" id="IPR002082">
    <property type="entry name" value="Asp_carbamoyltransf"/>
</dbReference>
<evidence type="ECO:0000256" key="2">
    <source>
        <dbReference type="ARBA" id="ARBA00008896"/>
    </source>
</evidence>
<reference evidence="11 12" key="1">
    <citation type="submission" date="2024-10" db="EMBL/GenBank/DDBJ databases">
        <title>Updated reference genomes for cyclostephanoid diatoms.</title>
        <authorList>
            <person name="Roberts W.R."/>
            <person name="Alverson A.J."/>
        </authorList>
    </citation>
    <scope>NUCLEOTIDE SEQUENCE [LARGE SCALE GENOMIC DNA]</scope>
    <source>
        <strain evidence="11 12">AJA276-08</strain>
    </source>
</reference>
<name>A0ABD3NIR1_9STRA</name>
<keyword evidence="12" id="KW-1185">Reference proteome</keyword>
<dbReference type="AlphaFoldDB" id="A0ABD3NIR1"/>
<accession>A0ABD3NIR1</accession>
<sequence>MLYIIDSIDYDPYLTDACVPPLSPLSLPVSNISISSTMDDSTTTTVTSNSLTSDPKTWLSSNLVSVTQISTSGLLLLFETAQSMRTLVRTVGGDSRLRHRVLASVFYEASTRTSCSFQAAMMRLGGTFLHVDGGAGGNTSASKKGESLEDTIRCLECYADVTVLRHPTTGSVQRVALGGGTVKPVINAGDGVGEHPTQALLDVFTIWDELGLSLDIEHGDSKNETKHAGQLVVVMLGDLKHGRTVHSLAKLLARSSIKHELVLRYCTPKTLEMPSHVKEYVDQFPNAKQEEYSDIREAVQGANVLYVTRVQKERFEDIKHYEDVKGAYVVDGTLMSCAPPGMIVMHPLPRVDEIHTEVDADPRACYFREMENGMFVRMALLSLVLLGSP</sequence>
<dbReference type="NCBIfam" id="TIGR00670">
    <property type="entry name" value="asp_carb_tr"/>
    <property type="match status" value="1"/>
</dbReference>
<dbReference type="Proteomes" id="UP001530315">
    <property type="component" value="Unassembled WGS sequence"/>
</dbReference>